<keyword evidence="2" id="KW-1185">Reference proteome</keyword>
<sequence>KLGDLLHEDDENVVHGLMHEKAMNPRLINVLEESKRA</sequence>
<evidence type="ECO:0000313" key="2">
    <source>
        <dbReference type="Proteomes" id="UP000281112"/>
    </source>
</evidence>
<gene>
    <name evidence="1" type="ORF">EES38_16910</name>
</gene>
<protein>
    <submittedName>
        <fullName evidence="1">Transcriptional regulator</fullName>
    </submittedName>
</protein>
<accession>A0A3N9TCJ1</accession>
<evidence type="ECO:0000313" key="1">
    <source>
        <dbReference type="EMBL" id="RQW61789.1"/>
    </source>
</evidence>
<dbReference type="EMBL" id="RJVQ01000009">
    <property type="protein sequence ID" value="RQW61789.1"/>
    <property type="molecule type" value="Genomic_DNA"/>
</dbReference>
<reference evidence="1 2" key="1">
    <citation type="submission" date="2018-11" db="EMBL/GenBank/DDBJ databases">
        <title>Vibrio LJC006 sp. nov., isolated from seawater during the bloom of the enteromorpha.</title>
        <authorList>
            <person name="Liang J."/>
        </authorList>
    </citation>
    <scope>NUCLEOTIDE SEQUENCE [LARGE SCALE GENOMIC DNA]</scope>
    <source>
        <strain evidence="1 2">LJC006</strain>
    </source>
</reference>
<proteinExistence type="predicted"/>
<dbReference type="AlphaFoldDB" id="A0A3N9TCJ1"/>
<comment type="caution">
    <text evidence="1">The sequence shown here is derived from an EMBL/GenBank/DDBJ whole genome shotgun (WGS) entry which is preliminary data.</text>
</comment>
<feature type="non-terminal residue" evidence="1">
    <location>
        <position position="1"/>
    </location>
</feature>
<name>A0A3N9TCJ1_9VIBR</name>
<organism evidence="1 2">
    <name type="scientific">Vibrio viridaestus</name>
    <dbReference type="NCBI Taxonomy" id="2487322"/>
    <lineage>
        <taxon>Bacteria</taxon>
        <taxon>Pseudomonadati</taxon>
        <taxon>Pseudomonadota</taxon>
        <taxon>Gammaproteobacteria</taxon>
        <taxon>Vibrionales</taxon>
        <taxon>Vibrionaceae</taxon>
        <taxon>Vibrio</taxon>
    </lineage>
</organism>
<dbReference type="Proteomes" id="UP000281112">
    <property type="component" value="Unassembled WGS sequence"/>
</dbReference>